<feature type="transmembrane region" description="Helical" evidence="1">
    <location>
        <begin position="132"/>
        <end position="151"/>
    </location>
</feature>
<protein>
    <recommendedName>
        <fullName evidence="3">Glycosyltransferase RgtA/B/C/D-like domain-containing protein</fullName>
    </recommendedName>
</protein>
<feature type="transmembrane region" description="Helical" evidence="1">
    <location>
        <begin position="106"/>
        <end position="126"/>
    </location>
</feature>
<gene>
    <name evidence="2" type="ORF">MNBD_CHLOROFLEXI01-1418</name>
</gene>
<accession>A0A3B0V178</accession>
<feature type="transmembrane region" description="Helical" evidence="1">
    <location>
        <begin position="28"/>
        <end position="49"/>
    </location>
</feature>
<keyword evidence="1" id="KW-0812">Transmembrane</keyword>
<proteinExistence type="predicted"/>
<feature type="transmembrane region" description="Helical" evidence="1">
    <location>
        <begin position="199"/>
        <end position="221"/>
    </location>
</feature>
<reference evidence="2" key="1">
    <citation type="submission" date="2018-06" db="EMBL/GenBank/DDBJ databases">
        <authorList>
            <person name="Zhirakovskaya E."/>
        </authorList>
    </citation>
    <scope>NUCLEOTIDE SEQUENCE</scope>
</reference>
<organism evidence="2">
    <name type="scientific">hydrothermal vent metagenome</name>
    <dbReference type="NCBI Taxonomy" id="652676"/>
    <lineage>
        <taxon>unclassified sequences</taxon>
        <taxon>metagenomes</taxon>
        <taxon>ecological metagenomes</taxon>
    </lineage>
</organism>
<evidence type="ECO:0000256" key="1">
    <source>
        <dbReference type="SAM" id="Phobius"/>
    </source>
</evidence>
<dbReference type="EMBL" id="UOEU01000068">
    <property type="protein sequence ID" value="VAW30589.1"/>
    <property type="molecule type" value="Genomic_DNA"/>
</dbReference>
<evidence type="ECO:0000313" key="2">
    <source>
        <dbReference type="EMBL" id="VAW30589.1"/>
    </source>
</evidence>
<evidence type="ECO:0008006" key="3">
    <source>
        <dbReference type="Google" id="ProtNLM"/>
    </source>
</evidence>
<feature type="transmembrane region" description="Helical" evidence="1">
    <location>
        <begin position="158"/>
        <end position="179"/>
    </location>
</feature>
<keyword evidence="1" id="KW-0472">Membrane</keyword>
<dbReference type="AlphaFoldDB" id="A0A3B0V178"/>
<name>A0A3B0V178_9ZZZZ</name>
<sequence length="485" mass="53152">ARVAWLIFPLFLIYLAWQQRKAFQKSWLPVLVGLLLAGALVTPMFVYLAQNPYALTRLGMLDGVLQEIGSGNLAPLWQNGRSALLAFVWPGFGDQFLAYNIPGRPVFDVISAFFFVLGLLVCLWRWQRPSYAFILLWFGVGILPSLITGPTANTTRNLAALAPTFILPAIGFTTAVHWLKNKTSASSAPSAVKKALPPAIATIWLLFAGWQATTDYFIIWAQSPDVRSAYQRNLVETLAYLADNGSAEPTILSTVYPGPAHDPSISLLLSGDEAPKRWVDVRLAIIAPFGQSSQMIIPASTPPHPLFAQWLQPRQTISLRPNDLDPSFTDYWLDASQLQAWADKTAVANFNNAITLHHVEWLQTNVAPGETAELLLIWRVNNPERVGPIVPPAFTTDVVIFSQLLNEAGTPFAQRDSLEAPSWDWQAGDLIAQIHPIPIPTETAAGSYSAIVGIYDRLSGARLPVLATDGVIGDFTAVPPLTIND</sequence>
<keyword evidence="1" id="KW-1133">Transmembrane helix</keyword>
<feature type="non-terminal residue" evidence="2">
    <location>
        <position position="1"/>
    </location>
</feature>